<dbReference type="AlphaFoldDB" id="A0A9D1MF01"/>
<keyword evidence="4 10" id="KW-0808">Transferase</keyword>
<evidence type="ECO:0000259" key="14">
    <source>
        <dbReference type="Pfam" id="PF02772"/>
    </source>
</evidence>
<comment type="function">
    <text evidence="10">Catalyzes the formation of S-adenosylmethionine (AdoMet) from methionine and ATP. The overall synthetic reaction is composed of two sequential steps, AdoMet formation and the subsequent tripolyphosphate hydrolysis which occurs prior to release of AdoMet from the enzyme.</text>
</comment>
<evidence type="ECO:0000256" key="9">
    <source>
        <dbReference type="ARBA" id="ARBA00022958"/>
    </source>
</evidence>
<dbReference type="SUPFAM" id="SSF55973">
    <property type="entry name" value="S-adenosylmethionine synthetase"/>
    <property type="match status" value="3"/>
</dbReference>
<keyword evidence="7 10" id="KW-0067">ATP-binding</keyword>
<feature type="binding site" description="in other chain" evidence="10">
    <location>
        <begin position="169"/>
        <end position="171"/>
    </location>
    <ligand>
        <name>ATP</name>
        <dbReference type="ChEBI" id="CHEBI:30616"/>
        <note>ligand shared between two neighboring subunits</note>
    </ligand>
</feature>
<evidence type="ECO:0000256" key="4">
    <source>
        <dbReference type="ARBA" id="ARBA00022679"/>
    </source>
</evidence>
<evidence type="ECO:0000259" key="15">
    <source>
        <dbReference type="Pfam" id="PF02773"/>
    </source>
</evidence>
<comment type="pathway">
    <text evidence="1 10">Amino-acid biosynthesis; S-adenosyl-L-methionine biosynthesis; S-adenosyl-L-methionine from L-methionine: step 1/1.</text>
</comment>
<dbReference type="EC" id="2.5.1.6" evidence="10"/>
<dbReference type="InterPro" id="IPR022636">
    <property type="entry name" value="S-AdoMet_synthetase_sfam"/>
</dbReference>
<dbReference type="Proteomes" id="UP000824081">
    <property type="component" value="Unassembled WGS sequence"/>
</dbReference>
<comment type="cofactor">
    <cofactor evidence="10">
        <name>K(+)</name>
        <dbReference type="ChEBI" id="CHEBI:29103"/>
    </cofactor>
    <text evidence="10">Binds 1 potassium ion per subunit.</text>
</comment>
<dbReference type="PROSITE" id="PS00376">
    <property type="entry name" value="ADOMET_SYNTHASE_1"/>
    <property type="match status" value="1"/>
</dbReference>
<dbReference type="GO" id="GO:0004478">
    <property type="term" value="F:methionine adenosyltransferase activity"/>
    <property type="evidence" value="ECO:0007669"/>
    <property type="project" value="UniProtKB-UniRule"/>
</dbReference>
<comment type="caution">
    <text evidence="16">The sequence shown here is derived from an EMBL/GenBank/DDBJ whole genome shotgun (WGS) entry which is preliminary data.</text>
</comment>
<dbReference type="PANTHER" id="PTHR11964">
    <property type="entry name" value="S-ADENOSYLMETHIONINE SYNTHETASE"/>
    <property type="match status" value="1"/>
</dbReference>
<sequence>MKKFFTSESVTEGHPDKVCDQISDGILDAILRQDPMARTAIECCAAYDQLLIMGEVTTTAKVDYEQTARDIIRRIGYNFGTFAYDKCRITVAIHEQSPDIAMGVDASVEKKQGGTAEDTLGAGDQGMMFGYACRETEELMPLPIMLSHKLAMRLTEVRKSGLLPYLRPDGKTQVTVEYEEKRAVRVDAVVVSSQHDKEVSQERLRADIRKYVVDEVIPAAFLDANTKIYINPTGRFEIGGPQGDSGLTGRKIIVDTYGGRCAHGGGAFSGKDCTKVDRSATYFMRYVAKNLVAAGLADEVEIQVAYAIGVANPVSVFVDSFGTGKLPDDELADIIRREFDLRPYAIIRALGLRRPIYAETAAYGHFGRNAFPWEATDRAAGLKKYLRG</sequence>
<feature type="binding site" evidence="10">
    <location>
        <position position="271"/>
    </location>
    <ligand>
        <name>ATP</name>
        <dbReference type="ChEBI" id="CHEBI:30616"/>
        <note>ligand shared between two neighboring subunits</note>
    </ligand>
</feature>
<evidence type="ECO:0000256" key="11">
    <source>
        <dbReference type="RuleBase" id="RU000542"/>
    </source>
</evidence>
<dbReference type="Pfam" id="PF02773">
    <property type="entry name" value="S-AdoMet_synt_C"/>
    <property type="match status" value="1"/>
</dbReference>
<feature type="region of interest" description="Flexible loop" evidence="10">
    <location>
        <begin position="96"/>
        <end position="106"/>
    </location>
</feature>
<reference evidence="16" key="2">
    <citation type="journal article" date="2021" name="PeerJ">
        <title>Extensive microbial diversity within the chicken gut microbiome revealed by metagenomics and culture.</title>
        <authorList>
            <person name="Gilroy R."/>
            <person name="Ravi A."/>
            <person name="Getino M."/>
            <person name="Pursley I."/>
            <person name="Horton D.L."/>
            <person name="Alikhan N.F."/>
            <person name="Baker D."/>
            <person name="Gharbi K."/>
            <person name="Hall N."/>
            <person name="Watson M."/>
            <person name="Adriaenssens E.M."/>
            <person name="Foster-Nyarko E."/>
            <person name="Jarju S."/>
            <person name="Secka A."/>
            <person name="Antonio M."/>
            <person name="Oren A."/>
            <person name="Chaudhuri R.R."/>
            <person name="La Ragione R."/>
            <person name="Hildebrand F."/>
            <person name="Pallen M.J."/>
        </authorList>
    </citation>
    <scope>NUCLEOTIDE SEQUENCE</scope>
    <source>
        <strain evidence="16">11687</strain>
    </source>
</reference>
<keyword evidence="10" id="KW-0963">Cytoplasm</keyword>
<evidence type="ECO:0000256" key="8">
    <source>
        <dbReference type="ARBA" id="ARBA00022842"/>
    </source>
</evidence>
<comment type="subcellular location">
    <subcellularLocation>
        <location evidence="10 11">Cytoplasm</location>
    </subcellularLocation>
</comment>
<keyword evidence="5 10" id="KW-0479">Metal-binding</keyword>
<keyword evidence="3 10" id="KW-0554">One-carbon metabolism</keyword>
<feature type="binding site" description="in other chain" evidence="10">
    <location>
        <position position="96"/>
    </location>
    <ligand>
        <name>L-methionine</name>
        <dbReference type="ChEBI" id="CHEBI:57844"/>
        <note>ligand shared between two neighboring subunits</note>
    </ligand>
</feature>
<dbReference type="InterPro" id="IPR022631">
    <property type="entry name" value="ADOMET_SYNTHASE_CS"/>
</dbReference>
<dbReference type="GO" id="GO:0005737">
    <property type="term" value="C:cytoplasm"/>
    <property type="evidence" value="ECO:0007669"/>
    <property type="project" value="UniProtKB-SubCell"/>
</dbReference>
<dbReference type="Pfam" id="PF00438">
    <property type="entry name" value="S-AdoMet_synt_N"/>
    <property type="match status" value="1"/>
</dbReference>
<feature type="binding site" evidence="10">
    <location>
        <position position="42"/>
    </location>
    <ligand>
        <name>K(+)</name>
        <dbReference type="ChEBI" id="CHEBI:29103"/>
    </ligand>
</feature>
<feature type="binding site" evidence="10">
    <location>
        <position position="267"/>
    </location>
    <ligand>
        <name>ATP</name>
        <dbReference type="ChEBI" id="CHEBI:30616"/>
        <note>ligand shared between two neighboring subunits</note>
    </ligand>
</feature>
<dbReference type="EMBL" id="DVMZ01000108">
    <property type="protein sequence ID" value="HIU59293.1"/>
    <property type="molecule type" value="Genomic_DNA"/>
</dbReference>
<keyword evidence="6 10" id="KW-0547">Nucleotide-binding</keyword>
<feature type="binding site" evidence="10">
    <location>
        <position position="16"/>
    </location>
    <ligand>
        <name>Mg(2+)</name>
        <dbReference type="ChEBI" id="CHEBI:18420"/>
    </ligand>
</feature>
<feature type="binding site" description="in other chain" evidence="10">
    <location>
        <begin position="235"/>
        <end position="236"/>
    </location>
    <ligand>
        <name>ATP</name>
        <dbReference type="ChEBI" id="CHEBI:30616"/>
        <note>ligand shared between two neighboring subunits</note>
    </ligand>
</feature>
<evidence type="ECO:0000313" key="17">
    <source>
        <dbReference type="Proteomes" id="UP000824081"/>
    </source>
</evidence>
<dbReference type="HAMAP" id="MF_00086">
    <property type="entry name" value="S_AdoMet_synth1"/>
    <property type="match status" value="1"/>
</dbReference>
<evidence type="ECO:0000256" key="12">
    <source>
        <dbReference type="RuleBase" id="RU004462"/>
    </source>
</evidence>
<evidence type="ECO:0000256" key="10">
    <source>
        <dbReference type="HAMAP-Rule" id="MF_00086"/>
    </source>
</evidence>
<evidence type="ECO:0000256" key="2">
    <source>
        <dbReference type="ARBA" id="ARBA00009685"/>
    </source>
</evidence>
<dbReference type="GO" id="GO:0006556">
    <property type="term" value="P:S-adenosylmethionine biosynthetic process"/>
    <property type="evidence" value="ECO:0007669"/>
    <property type="project" value="UniProtKB-UniRule"/>
</dbReference>
<name>A0A9D1MF01_9FIRM</name>
<protein>
    <recommendedName>
        <fullName evidence="10">S-adenosylmethionine synthase</fullName>
        <shortName evidence="10">AdoMet synthase</shortName>
        <ecNumber evidence="10">2.5.1.6</ecNumber>
    </recommendedName>
    <alternativeName>
        <fullName evidence="10">MAT</fullName>
    </alternativeName>
    <alternativeName>
        <fullName evidence="10">Methionine adenosyltransferase</fullName>
    </alternativeName>
</protein>
<feature type="domain" description="S-adenosylmethionine synthetase central" evidence="14">
    <location>
        <begin position="120"/>
        <end position="236"/>
    </location>
</feature>
<gene>
    <name evidence="10" type="primary">metK</name>
    <name evidence="16" type="ORF">IAC57_04225</name>
</gene>
<evidence type="ECO:0000256" key="3">
    <source>
        <dbReference type="ARBA" id="ARBA00022563"/>
    </source>
</evidence>
<accession>A0A9D1MF01</accession>
<dbReference type="Gene3D" id="3.30.300.10">
    <property type="match status" value="3"/>
</dbReference>
<dbReference type="GO" id="GO:0005524">
    <property type="term" value="F:ATP binding"/>
    <property type="evidence" value="ECO:0007669"/>
    <property type="project" value="UniProtKB-UniRule"/>
</dbReference>
<comment type="catalytic activity">
    <reaction evidence="10">
        <text>L-methionine + ATP + H2O = S-adenosyl-L-methionine + phosphate + diphosphate</text>
        <dbReference type="Rhea" id="RHEA:21080"/>
        <dbReference type="ChEBI" id="CHEBI:15377"/>
        <dbReference type="ChEBI" id="CHEBI:30616"/>
        <dbReference type="ChEBI" id="CHEBI:33019"/>
        <dbReference type="ChEBI" id="CHEBI:43474"/>
        <dbReference type="ChEBI" id="CHEBI:57844"/>
        <dbReference type="ChEBI" id="CHEBI:59789"/>
        <dbReference type="EC" id="2.5.1.6"/>
    </reaction>
</comment>
<dbReference type="Pfam" id="PF02772">
    <property type="entry name" value="S-AdoMet_synt_M"/>
    <property type="match status" value="1"/>
</dbReference>
<dbReference type="InterPro" id="IPR022630">
    <property type="entry name" value="S-AdoMet_synt_C"/>
</dbReference>
<evidence type="ECO:0000313" key="16">
    <source>
        <dbReference type="EMBL" id="HIU59293.1"/>
    </source>
</evidence>
<dbReference type="CDD" id="cd18079">
    <property type="entry name" value="S-AdoMet_synt"/>
    <property type="match status" value="1"/>
</dbReference>
<feature type="binding site" description="in other chain" evidence="10">
    <location>
        <position position="14"/>
    </location>
    <ligand>
        <name>ATP</name>
        <dbReference type="ChEBI" id="CHEBI:30616"/>
        <note>ligand shared between two neighboring subunits</note>
    </ligand>
</feature>
<feature type="domain" description="S-adenosylmethionine synthetase C-terminal" evidence="15">
    <location>
        <begin position="238"/>
        <end position="374"/>
    </location>
</feature>
<dbReference type="InterPro" id="IPR002133">
    <property type="entry name" value="S-AdoMet_synthetase"/>
</dbReference>
<organism evidence="16 17">
    <name type="scientific">Candidatus Scatosoma pullistercoris</name>
    <dbReference type="NCBI Taxonomy" id="2840934"/>
    <lineage>
        <taxon>Bacteria</taxon>
        <taxon>Bacillati</taxon>
        <taxon>Bacillota</taxon>
        <taxon>Clostridia</taxon>
        <taxon>Candidatus Scatosoma</taxon>
    </lineage>
</organism>
<evidence type="ECO:0000256" key="5">
    <source>
        <dbReference type="ARBA" id="ARBA00022723"/>
    </source>
</evidence>
<evidence type="ECO:0000259" key="13">
    <source>
        <dbReference type="Pfam" id="PF00438"/>
    </source>
</evidence>
<feature type="binding site" description="in other chain" evidence="10">
    <location>
        <position position="275"/>
    </location>
    <ligand>
        <name>L-methionine</name>
        <dbReference type="ChEBI" id="CHEBI:57844"/>
        <note>ligand shared between two neighboring subunits</note>
    </ligand>
</feature>
<dbReference type="GO" id="GO:0006730">
    <property type="term" value="P:one-carbon metabolic process"/>
    <property type="evidence" value="ECO:0007669"/>
    <property type="project" value="UniProtKB-KW"/>
</dbReference>
<feature type="binding site" evidence="10">
    <location>
        <position position="244"/>
    </location>
    <ligand>
        <name>ATP</name>
        <dbReference type="ChEBI" id="CHEBI:30616"/>
        <note>ligand shared between two neighboring subunits</note>
    </ligand>
</feature>
<comment type="cofactor">
    <cofactor evidence="10">
        <name>Mg(2+)</name>
        <dbReference type="ChEBI" id="CHEBI:18420"/>
    </cofactor>
    <text evidence="10">Binds 2 divalent ions per subunit.</text>
</comment>
<dbReference type="PIRSF" id="PIRSF000497">
    <property type="entry name" value="MAT"/>
    <property type="match status" value="1"/>
</dbReference>
<dbReference type="InterPro" id="IPR022628">
    <property type="entry name" value="S-AdoMet_synt_N"/>
</dbReference>
<comment type="similarity">
    <text evidence="2 10 12">Belongs to the AdoMet synthase family.</text>
</comment>
<comment type="subunit">
    <text evidence="10">Homotetramer; dimer of dimers.</text>
</comment>
<dbReference type="InterPro" id="IPR022629">
    <property type="entry name" value="S-AdoMet_synt_central"/>
</dbReference>
<dbReference type="PROSITE" id="PS00377">
    <property type="entry name" value="ADOMET_SYNTHASE_2"/>
    <property type="match status" value="1"/>
</dbReference>
<evidence type="ECO:0000256" key="7">
    <source>
        <dbReference type="ARBA" id="ARBA00022840"/>
    </source>
</evidence>
<keyword evidence="9 10" id="KW-0630">Potassium</keyword>
<dbReference type="FunFam" id="3.30.300.10:FF:000003">
    <property type="entry name" value="S-adenosylmethionine synthase"/>
    <property type="match status" value="1"/>
</dbReference>
<feature type="binding site" evidence="10">
    <location>
        <position position="244"/>
    </location>
    <ligand>
        <name>L-methionine</name>
        <dbReference type="ChEBI" id="CHEBI:57844"/>
        <note>ligand shared between two neighboring subunits</note>
    </ligand>
</feature>
<keyword evidence="8 10" id="KW-0460">Magnesium</keyword>
<dbReference type="GO" id="GO:0000287">
    <property type="term" value="F:magnesium ion binding"/>
    <property type="evidence" value="ECO:0007669"/>
    <property type="project" value="UniProtKB-UniRule"/>
</dbReference>
<proteinExistence type="inferred from homology"/>
<feature type="binding site" description="in other chain" evidence="10">
    <location>
        <begin position="250"/>
        <end position="251"/>
    </location>
    <ligand>
        <name>ATP</name>
        <dbReference type="ChEBI" id="CHEBI:30616"/>
        <note>ligand shared between two neighboring subunits</note>
    </ligand>
</feature>
<feature type="binding site" description="in other chain" evidence="10">
    <location>
        <position position="55"/>
    </location>
    <ligand>
        <name>L-methionine</name>
        <dbReference type="ChEBI" id="CHEBI:57844"/>
        <note>ligand shared between two neighboring subunits</note>
    </ligand>
</feature>
<dbReference type="NCBIfam" id="TIGR01034">
    <property type="entry name" value="metK"/>
    <property type="match status" value="1"/>
</dbReference>
<feature type="domain" description="S-adenosylmethionine synthetase N-terminal" evidence="13">
    <location>
        <begin position="3"/>
        <end position="98"/>
    </location>
</feature>
<evidence type="ECO:0000256" key="6">
    <source>
        <dbReference type="ARBA" id="ARBA00022741"/>
    </source>
</evidence>
<reference evidence="16" key="1">
    <citation type="submission" date="2020-10" db="EMBL/GenBank/DDBJ databases">
        <authorList>
            <person name="Gilroy R."/>
        </authorList>
    </citation>
    <scope>NUCLEOTIDE SEQUENCE</scope>
    <source>
        <strain evidence="16">11687</strain>
    </source>
</reference>
<evidence type="ECO:0000256" key="1">
    <source>
        <dbReference type="ARBA" id="ARBA00005224"/>
    </source>
</evidence>